<feature type="compositionally biased region" description="Pro residues" evidence="1">
    <location>
        <begin position="320"/>
        <end position="335"/>
    </location>
</feature>
<organism evidence="2 3">
    <name type="scientific">Jaapia argillacea MUCL 33604</name>
    <dbReference type="NCBI Taxonomy" id="933084"/>
    <lineage>
        <taxon>Eukaryota</taxon>
        <taxon>Fungi</taxon>
        <taxon>Dikarya</taxon>
        <taxon>Basidiomycota</taxon>
        <taxon>Agaricomycotina</taxon>
        <taxon>Agaricomycetes</taxon>
        <taxon>Agaricomycetidae</taxon>
        <taxon>Jaapiales</taxon>
        <taxon>Jaapiaceae</taxon>
        <taxon>Jaapia</taxon>
    </lineage>
</organism>
<reference evidence="3" key="1">
    <citation type="journal article" date="2014" name="Proc. Natl. Acad. Sci. U.S.A.">
        <title>Extensive sampling of basidiomycete genomes demonstrates inadequacy of the white-rot/brown-rot paradigm for wood decay fungi.</title>
        <authorList>
            <person name="Riley R."/>
            <person name="Salamov A.A."/>
            <person name="Brown D.W."/>
            <person name="Nagy L.G."/>
            <person name="Floudas D."/>
            <person name="Held B.W."/>
            <person name="Levasseur A."/>
            <person name="Lombard V."/>
            <person name="Morin E."/>
            <person name="Otillar R."/>
            <person name="Lindquist E.A."/>
            <person name="Sun H."/>
            <person name="LaButti K.M."/>
            <person name="Schmutz J."/>
            <person name="Jabbour D."/>
            <person name="Luo H."/>
            <person name="Baker S.E."/>
            <person name="Pisabarro A.G."/>
            <person name="Walton J.D."/>
            <person name="Blanchette R.A."/>
            <person name="Henrissat B."/>
            <person name="Martin F."/>
            <person name="Cullen D."/>
            <person name="Hibbett D.S."/>
            <person name="Grigoriev I.V."/>
        </authorList>
    </citation>
    <scope>NUCLEOTIDE SEQUENCE [LARGE SCALE GENOMIC DNA]</scope>
    <source>
        <strain evidence="3">MUCL 33604</strain>
    </source>
</reference>
<dbReference type="OrthoDB" id="2959034at2759"/>
<keyword evidence="3" id="KW-1185">Reference proteome</keyword>
<dbReference type="EMBL" id="KL197722">
    <property type="protein sequence ID" value="KDQ56246.1"/>
    <property type="molecule type" value="Genomic_DNA"/>
</dbReference>
<name>A0A067Q0X0_9AGAM</name>
<evidence type="ECO:0000313" key="2">
    <source>
        <dbReference type="EMBL" id="KDQ56246.1"/>
    </source>
</evidence>
<feature type="region of interest" description="Disordered" evidence="1">
    <location>
        <begin position="318"/>
        <end position="342"/>
    </location>
</feature>
<proteinExistence type="predicted"/>
<sequence length="440" mass="47949">MIVEKVPLPEDPTPADAPPAYDSIPNSGPSSARRFSHDEKAPIPGPSTYPPPPSLASSRSPPPSIRSSTPAASSAKGKGASTWFGFGASRTAREVRSTVLSLVRDLVKHSSTEPAPVAVLDSCWEACKTNGLSMSSILHEKSIENHTPLYWAILKRPSEPVDPDQPDLLSSLLRFSAPLSESMASEIRQACLVNSDHALFQRLRSSAAFAPLLGSEEILLGGEVPPDTVIVHDLPGDEGAFAADFEVAMFQRRMRVTQQIHLEFIARGRLWRLSFFVASASNSYNKRAGSWLISIELLENCPPTWLDSRLIIEQPSQRPFTPPPSLIDSPLPSPPIKEGKPKPTISIRLKSGSMQLVSPLSGNDGNGLKKVVVSLDESLMGSSLQFEYVICCFNVVHEADLWVWGSVAVHTSLPQDHYKLDWKRGSPSRKRSVLSVNSPQ</sequence>
<dbReference type="HOGENOM" id="CLU_026023_0_0_1"/>
<evidence type="ECO:0000313" key="3">
    <source>
        <dbReference type="Proteomes" id="UP000027265"/>
    </source>
</evidence>
<dbReference type="InParanoid" id="A0A067Q0X0"/>
<protein>
    <submittedName>
        <fullName evidence="2">Uncharacterized protein</fullName>
    </submittedName>
</protein>
<feature type="compositionally biased region" description="Pro residues" evidence="1">
    <location>
        <begin position="43"/>
        <end position="64"/>
    </location>
</feature>
<feature type="compositionally biased region" description="Low complexity" evidence="1">
    <location>
        <begin position="65"/>
        <end position="79"/>
    </location>
</feature>
<dbReference type="AlphaFoldDB" id="A0A067Q0X0"/>
<dbReference type="Proteomes" id="UP000027265">
    <property type="component" value="Unassembled WGS sequence"/>
</dbReference>
<evidence type="ECO:0000256" key="1">
    <source>
        <dbReference type="SAM" id="MobiDB-lite"/>
    </source>
</evidence>
<accession>A0A067Q0X0</accession>
<feature type="region of interest" description="Disordered" evidence="1">
    <location>
        <begin position="1"/>
        <end position="79"/>
    </location>
</feature>
<gene>
    <name evidence="2" type="ORF">JAAARDRAFT_132722</name>
</gene>